<dbReference type="EMBL" id="CAKOGP040002025">
    <property type="protein sequence ID" value="CAJ1959804.1"/>
    <property type="molecule type" value="Genomic_DNA"/>
</dbReference>
<name>A0AAD2G221_9STRA</name>
<comment type="caution">
    <text evidence="1">The sequence shown here is derived from an EMBL/GenBank/DDBJ whole genome shotgun (WGS) entry which is preliminary data.</text>
</comment>
<evidence type="ECO:0000313" key="1">
    <source>
        <dbReference type="EMBL" id="CAJ1959804.1"/>
    </source>
</evidence>
<organism evidence="1 2">
    <name type="scientific">Cylindrotheca closterium</name>
    <dbReference type="NCBI Taxonomy" id="2856"/>
    <lineage>
        <taxon>Eukaryota</taxon>
        <taxon>Sar</taxon>
        <taxon>Stramenopiles</taxon>
        <taxon>Ochrophyta</taxon>
        <taxon>Bacillariophyta</taxon>
        <taxon>Bacillariophyceae</taxon>
        <taxon>Bacillariophycidae</taxon>
        <taxon>Bacillariales</taxon>
        <taxon>Bacillariaceae</taxon>
        <taxon>Cylindrotheca</taxon>
    </lineage>
</organism>
<dbReference type="InterPro" id="IPR026906">
    <property type="entry name" value="LRR_5"/>
</dbReference>
<dbReference type="Pfam" id="PF13306">
    <property type="entry name" value="LRR_5"/>
    <property type="match status" value="1"/>
</dbReference>
<dbReference type="PANTHER" id="PTHR45661">
    <property type="entry name" value="SURFACE ANTIGEN"/>
    <property type="match status" value="1"/>
</dbReference>
<keyword evidence="2" id="KW-1185">Reference proteome</keyword>
<dbReference type="InterPro" id="IPR053139">
    <property type="entry name" value="Surface_bspA-like"/>
</dbReference>
<dbReference type="Gene3D" id="1.25.40.20">
    <property type="entry name" value="Ankyrin repeat-containing domain"/>
    <property type="match status" value="1"/>
</dbReference>
<dbReference type="SUPFAM" id="SSF48403">
    <property type="entry name" value="Ankyrin repeat"/>
    <property type="match status" value="1"/>
</dbReference>
<proteinExistence type="predicted"/>
<accession>A0AAD2G221</accession>
<reference evidence="1" key="1">
    <citation type="submission" date="2023-08" db="EMBL/GenBank/DDBJ databases">
        <authorList>
            <person name="Audoor S."/>
            <person name="Bilcke G."/>
        </authorList>
    </citation>
    <scope>NUCLEOTIDE SEQUENCE</scope>
</reference>
<dbReference type="AlphaFoldDB" id="A0AAD2G221"/>
<dbReference type="InterPro" id="IPR036770">
    <property type="entry name" value="Ankyrin_rpt-contain_sf"/>
</dbReference>
<dbReference type="Proteomes" id="UP001295423">
    <property type="component" value="Unassembled WGS sequence"/>
</dbReference>
<dbReference type="PANTHER" id="PTHR45661:SF3">
    <property type="entry name" value="IG-LIKE DOMAIN-CONTAINING PROTEIN"/>
    <property type="match status" value="1"/>
</dbReference>
<dbReference type="InterPro" id="IPR032675">
    <property type="entry name" value="LRR_dom_sf"/>
</dbReference>
<dbReference type="SUPFAM" id="SSF52058">
    <property type="entry name" value="L domain-like"/>
    <property type="match status" value="1"/>
</dbReference>
<gene>
    <name evidence="1" type="ORF">CYCCA115_LOCUS18223</name>
</gene>
<protein>
    <submittedName>
        <fullName evidence="1">Uncharacterized protein</fullName>
    </submittedName>
</protein>
<sequence>MERNTEAFVCEHDKADVPQDVSSVHFQASEVSSRICARRRSLVRVHFDEGLKVIGEEAFFGCSALKDLGLPSTVNSAEAGVFAECTNLTQIDIAKTKLSEIAPRTFQNCYNLRKILLPSTVGELGDEAFQCCMQLVSVEIVVGGQQMSRIGTMCFEGCESLRNLSLGGCSDELMIGEDAFEACESLLECVHSEEALVKTLKMRFHGLDLHNLCYGHALKSQEELSKELGLIDTSITSQQDAFGMTALHIMAMADCPSLVLSEALLERNSRDLLVENHWGDRPLQEACACGAPLELIKLFVEKLITSFPQETPDWLSLIHESDHIETIQYLVRKSLDKKVNELGLERWKTAIFSSLQDIGSAPRANAMIHYNRTELTGKTRIVQQVGYIQHNLDTLLRLECLSLLELAIWKCKMAISPPDMDRNTIHIQCGVGVVMKNILPFLDPIGEQVAVL</sequence>
<evidence type="ECO:0000313" key="2">
    <source>
        <dbReference type="Proteomes" id="UP001295423"/>
    </source>
</evidence>
<dbReference type="Gene3D" id="3.80.10.10">
    <property type="entry name" value="Ribonuclease Inhibitor"/>
    <property type="match status" value="1"/>
</dbReference>